<evidence type="ECO:0000313" key="2">
    <source>
        <dbReference type="EMBL" id="MPC71212.1"/>
    </source>
</evidence>
<name>A0A5B7HIZ0_PORTR</name>
<feature type="region of interest" description="Disordered" evidence="1">
    <location>
        <begin position="68"/>
        <end position="97"/>
    </location>
</feature>
<reference evidence="2 3" key="1">
    <citation type="submission" date="2019-05" db="EMBL/GenBank/DDBJ databases">
        <title>Another draft genome of Portunus trituberculatus and its Hox gene families provides insights of decapod evolution.</title>
        <authorList>
            <person name="Jeong J.-H."/>
            <person name="Song I."/>
            <person name="Kim S."/>
            <person name="Choi T."/>
            <person name="Kim D."/>
            <person name="Ryu S."/>
            <person name="Kim W."/>
        </authorList>
    </citation>
    <scope>NUCLEOTIDE SEQUENCE [LARGE SCALE GENOMIC DNA]</scope>
    <source>
        <tissue evidence="2">Muscle</tissue>
    </source>
</reference>
<feature type="region of interest" description="Disordered" evidence="1">
    <location>
        <begin position="17"/>
        <end position="50"/>
    </location>
</feature>
<comment type="caution">
    <text evidence="2">The sequence shown here is derived from an EMBL/GenBank/DDBJ whole genome shotgun (WGS) entry which is preliminary data.</text>
</comment>
<proteinExistence type="predicted"/>
<dbReference type="Proteomes" id="UP000324222">
    <property type="component" value="Unassembled WGS sequence"/>
</dbReference>
<accession>A0A5B7HIZ0</accession>
<dbReference type="AlphaFoldDB" id="A0A5B7HIZ0"/>
<gene>
    <name evidence="2" type="ORF">E2C01_065484</name>
</gene>
<sequence>MNIRVWLVYPPLLLPGVTSPHNKSPQSSVPIRPSTASDHLPRHTPSRDGHTSLIQAFRRSRLTATHLQQESDPLMTHLNPTRSFAHHTTTPAAASQRSSHWCLPSFPTLGRDLKGCSHSWLVGNTGSSPSSLSTQHLRE</sequence>
<organism evidence="2 3">
    <name type="scientific">Portunus trituberculatus</name>
    <name type="common">Swimming crab</name>
    <name type="synonym">Neptunus trituberculatus</name>
    <dbReference type="NCBI Taxonomy" id="210409"/>
    <lineage>
        <taxon>Eukaryota</taxon>
        <taxon>Metazoa</taxon>
        <taxon>Ecdysozoa</taxon>
        <taxon>Arthropoda</taxon>
        <taxon>Crustacea</taxon>
        <taxon>Multicrustacea</taxon>
        <taxon>Malacostraca</taxon>
        <taxon>Eumalacostraca</taxon>
        <taxon>Eucarida</taxon>
        <taxon>Decapoda</taxon>
        <taxon>Pleocyemata</taxon>
        <taxon>Brachyura</taxon>
        <taxon>Eubrachyura</taxon>
        <taxon>Portunoidea</taxon>
        <taxon>Portunidae</taxon>
        <taxon>Portuninae</taxon>
        <taxon>Portunus</taxon>
    </lineage>
</organism>
<evidence type="ECO:0000313" key="3">
    <source>
        <dbReference type="Proteomes" id="UP000324222"/>
    </source>
</evidence>
<feature type="compositionally biased region" description="Basic and acidic residues" evidence="1">
    <location>
        <begin position="39"/>
        <end position="50"/>
    </location>
</feature>
<keyword evidence="3" id="KW-1185">Reference proteome</keyword>
<protein>
    <submittedName>
        <fullName evidence="2">Uncharacterized protein</fullName>
    </submittedName>
</protein>
<evidence type="ECO:0000256" key="1">
    <source>
        <dbReference type="SAM" id="MobiDB-lite"/>
    </source>
</evidence>
<feature type="compositionally biased region" description="Polar residues" evidence="1">
    <location>
        <begin position="78"/>
        <end position="97"/>
    </location>
</feature>
<feature type="compositionally biased region" description="Polar residues" evidence="1">
    <location>
        <begin position="19"/>
        <end position="37"/>
    </location>
</feature>
<dbReference type="EMBL" id="VSRR010032501">
    <property type="protein sequence ID" value="MPC71212.1"/>
    <property type="molecule type" value="Genomic_DNA"/>
</dbReference>